<accession>A0A0J6YQT3</accession>
<dbReference type="GO" id="GO:0003700">
    <property type="term" value="F:DNA-binding transcription factor activity"/>
    <property type="evidence" value="ECO:0007669"/>
    <property type="project" value="InterPro"/>
</dbReference>
<evidence type="ECO:0000256" key="1">
    <source>
        <dbReference type="ARBA" id="ARBA00023015"/>
    </source>
</evidence>
<evidence type="ECO:0000256" key="2">
    <source>
        <dbReference type="ARBA" id="ARBA00023125"/>
    </source>
</evidence>
<dbReference type="RefSeq" id="WP_048423873.1">
    <property type="nucleotide sequence ID" value="NZ_JYNU01000018.1"/>
</dbReference>
<keyword evidence="1" id="KW-0805">Transcription regulation</keyword>
<dbReference type="SMART" id="SM00895">
    <property type="entry name" value="FCD"/>
    <property type="match status" value="1"/>
</dbReference>
<name>A0A0J6YQT3_9MYCO</name>
<dbReference type="Gene3D" id="1.10.10.10">
    <property type="entry name" value="Winged helix-like DNA-binding domain superfamily/Winged helix DNA-binding domain"/>
    <property type="match status" value="1"/>
</dbReference>
<dbReference type="InterPro" id="IPR011711">
    <property type="entry name" value="GntR_C"/>
</dbReference>
<evidence type="ECO:0000313" key="8">
    <source>
        <dbReference type="Proteomes" id="UP000294952"/>
    </source>
</evidence>
<comment type="caution">
    <text evidence="5">The sequence shown here is derived from an EMBL/GenBank/DDBJ whole genome shotgun (WGS) entry which is preliminary data.</text>
</comment>
<dbReference type="SUPFAM" id="SSF46785">
    <property type="entry name" value="Winged helix' DNA-binding domain"/>
    <property type="match status" value="1"/>
</dbReference>
<dbReference type="Gene3D" id="1.20.120.530">
    <property type="entry name" value="GntR ligand-binding domain-like"/>
    <property type="match status" value="1"/>
</dbReference>
<gene>
    <name evidence="5" type="primary">ydfH_4</name>
    <name evidence="6" type="ORF">EUA04_23640</name>
    <name evidence="5" type="ORF">MOBUDSM44075_03258</name>
</gene>
<dbReference type="Proteomes" id="UP000036313">
    <property type="component" value="Unassembled WGS sequence"/>
</dbReference>
<dbReference type="CDD" id="cd07377">
    <property type="entry name" value="WHTH_GntR"/>
    <property type="match status" value="1"/>
</dbReference>
<keyword evidence="2" id="KW-0238">DNA-binding</keyword>
<dbReference type="InterPro" id="IPR000524">
    <property type="entry name" value="Tscrpt_reg_HTH_GntR"/>
</dbReference>
<sequence>MTVTTVTTLSESSFVDAEAGPETAADRVYEAVRERLVMLDIRPGEPINDDQLGAELGVGRTPVREALKRLERDRLVTVYPRRGTFATAVDMTDLADISEIRHQLEPLAAARAARVATTESRRRLAGLAESIAKIADSDDPRDVLRHDVRVHREIYRASQNPHLESILVSLDAHATRIWCLFLDRLPDVVTHVREHVALLEAIVAGDGETASALTLSHVTGFEHAIRALL</sequence>
<protein>
    <submittedName>
        <fullName evidence="6">GntR family transcriptional regulator</fullName>
    </submittedName>
    <submittedName>
        <fullName evidence="5">Putative HTH-type transcriptional regulator YdfH</fullName>
    </submittedName>
</protein>
<dbReference type="Proteomes" id="UP000294952">
    <property type="component" value="Unassembled WGS sequence"/>
</dbReference>
<dbReference type="PANTHER" id="PTHR43537">
    <property type="entry name" value="TRANSCRIPTIONAL REGULATOR, GNTR FAMILY"/>
    <property type="match status" value="1"/>
</dbReference>
<dbReference type="PROSITE" id="PS50949">
    <property type="entry name" value="HTH_GNTR"/>
    <property type="match status" value="1"/>
</dbReference>
<dbReference type="Pfam" id="PF07729">
    <property type="entry name" value="FCD"/>
    <property type="match status" value="1"/>
</dbReference>
<reference evidence="6 8" key="2">
    <citation type="submission" date="2019-01" db="EMBL/GenBank/DDBJ databases">
        <title>High-quality-draft genome sequences of five non-tuberculosis mycobacteriaceae isolated from a nosocomial environment.</title>
        <authorList>
            <person name="Tiago I."/>
            <person name="Alarico S."/>
            <person name="Pereira S.G."/>
            <person name="Coelho C."/>
            <person name="Maranha A."/>
            <person name="Empadinhas N."/>
        </authorList>
    </citation>
    <scope>NUCLEOTIDE SEQUENCE [LARGE SCALE GENOMIC DNA]</scope>
    <source>
        <strain evidence="6 8">22DIII</strain>
    </source>
</reference>
<dbReference type="GO" id="GO:0003677">
    <property type="term" value="F:DNA binding"/>
    <property type="evidence" value="ECO:0007669"/>
    <property type="project" value="UniProtKB-KW"/>
</dbReference>
<proteinExistence type="predicted"/>
<evidence type="ECO:0000259" key="4">
    <source>
        <dbReference type="PROSITE" id="PS50949"/>
    </source>
</evidence>
<feature type="domain" description="HTH gntR-type" evidence="4">
    <location>
        <begin position="22"/>
        <end position="89"/>
    </location>
</feature>
<evidence type="ECO:0000313" key="6">
    <source>
        <dbReference type="EMBL" id="TDL04195.1"/>
    </source>
</evidence>
<dbReference type="PATRIC" id="fig|1807.14.peg.3279"/>
<dbReference type="EMBL" id="JYNU01000018">
    <property type="protein sequence ID" value="KMO74961.1"/>
    <property type="molecule type" value="Genomic_DNA"/>
</dbReference>
<dbReference type="InterPro" id="IPR036390">
    <property type="entry name" value="WH_DNA-bd_sf"/>
</dbReference>
<dbReference type="PANTHER" id="PTHR43537:SF44">
    <property type="entry name" value="GNTR FAMILY REGULATORY PROTEIN"/>
    <property type="match status" value="1"/>
</dbReference>
<dbReference type="EMBL" id="SDLP01000009">
    <property type="protein sequence ID" value="TDL04195.1"/>
    <property type="molecule type" value="Genomic_DNA"/>
</dbReference>
<reference evidence="5 7" key="1">
    <citation type="journal article" date="2015" name="Genome Biol. Evol.">
        <title>Characterization of Three Mycobacterium spp. with Potential Use in Bioremediation by Genome Sequencing and Comparative Genomics.</title>
        <authorList>
            <person name="Das S."/>
            <person name="Pettersson B.M."/>
            <person name="Behra P.R."/>
            <person name="Ramesh M."/>
            <person name="Dasgupta S."/>
            <person name="Bhattacharya A."/>
            <person name="Kirsebom L.A."/>
        </authorList>
    </citation>
    <scope>NUCLEOTIDE SEQUENCE [LARGE SCALE GENOMIC DNA]</scope>
    <source>
        <strain evidence="5 7">DSM 44075</strain>
    </source>
</reference>
<keyword evidence="3" id="KW-0804">Transcription</keyword>
<dbReference type="SUPFAM" id="SSF48008">
    <property type="entry name" value="GntR ligand-binding domain-like"/>
    <property type="match status" value="1"/>
</dbReference>
<dbReference type="Pfam" id="PF00392">
    <property type="entry name" value="GntR"/>
    <property type="match status" value="1"/>
</dbReference>
<evidence type="ECO:0000313" key="7">
    <source>
        <dbReference type="Proteomes" id="UP000036313"/>
    </source>
</evidence>
<dbReference type="InterPro" id="IPR036388">
    <property type="entry name" value="WH-like_DNA-bd_sf"/>
</dbReference>
<evidence type="ECO:0000256" key="3">
    <source>
        <dbReference type="ARBA" id="ARBA00023163"/>
    </source>
</evidence>
<organism evidence="5 7">
    <name type="scientific">Mycolicibacterium obuense</name>
    <dbReference type="NCBI Taxonomy" id="1807"/>
    <lineage>
        <taxon>Bacteria</taxon>
        <taxon>Bacillati</taxon>
        <taxon>Actinomycetota</taxon>
        <taxon>Actinomycetes</taxon>
        <taxon>Mycobacteriales</taxon>
        <taxon>Mycobacteriaceae</taxon>
        <taxon>Mycolicibacterium</taxon>
    </lineage>
</organism>
<dbReference type="SMART" id="SM00345">
    <property type="entry name" value="HTH_GNTR"/>
    <property type="match status" value="1"/>
</dbReference>
<dbReference type="InterPro" id="IPR008920">
    <property type="entry name" value="TF_FadR/GntR_C"/>
</dbReference>
<dbReference type="AlphaFoldDB" id="A0A0J6YQT3"/>
<evidence type="ECO:0000313" key="5">
    <source>
        <dbReference type="EMBL" id="KMO74961.1"/>
    </source>
</evidence>